<organism evidence="2 3">
    <name type="scientific">Laetiporus sulphureus 93-53</name>
    <dbReference type="NCBI Taxonomy" id="1314785"/>
    <lineage>
        <taxon>Eukaryota</taxon>
        <taxon>Fungi</taxon>
        <taxon>Dikarya</taxon>
        <taxon>Basidiomycota</taxon>
        <taxon>Agaricomycotina</taxon>
        <taxon>Agaricomycetes</taxon>
        <taxon>Polyporales</taxon>
        <taxon>Laetiporus</taxon>
    </lineage>
</organism>
<evidence type="ECO:0000313" key="3">
    <source>
        <dbReference type="Proteomes" id="UP000076871"/>
    </source>
</evidence>
<sequence length="109" mass="11786">MVLADNQTPKRRIGNGWMWLRTLLADAEVCARSSPPTHLRWIARLRDGGSTRPGQQGASAKSACAGRNTSASLSEMPSNLSVPSTGMTFSQGRDPSDAIISDKIFCRRP</sequence>
<dbReference type="RefSeq" id="XP_040765731.1">
    <property type="nucleotide sequence ID" value="XM_040914876.1"/>
</dbReference>
<proteinExistence type="predicted"/>
<keyword evidence="3" id="KW-1185">Reference proteome</keyword>
<dbReference type="AlphaFoldDB" id="A0A165EYM5"/>
<evidence type="ECO:0000313" key="2">
    <source>
        <dbReference type="EMBL" id="KZT07991.1"/>
    </source>
</evidence>
<dbReference type="InParanoid" id="A0A165EYM5"/>
<dbReference type="EMBL" id="KV427617">
    <property type="protein sequence ID" value="KZT07991.1"/>
    <property type="molecule type" value="Genomic_DNA"/>
</dbReference>
<dbReference type="Proteomes" id="UP000076871">
    <property type="component" value="Unassembled WGS sequence"/>
</dbReference>
<feature type="compositionally biased region" description="Polar residues" evidence="1">
    <location>
        <begin position="67"/>
        <end position="93"/>
    </location>
</feature>
<dbReference type="GeneID" id="63831903"/>
<protein>
    <submittedName>
        <fullName evidence="2">Uncharacterized protein</fullName>
    </submittedName>
</protein>
<name>A0A165EYM5_9APHY</name>
<gene>
    <name evidence="2" type="ORF">LAESUDRAFT_91431</name>
</gene>
<feature type="region of interest" description="Disordered" evidence="1">
    <location>
        <begin position="47"/>
        <end position="96"/>
    </location>
</feature>
<accession>A0A165EYM5</accession>
<evidence type="ECO:0000256" key="1">
    <source>
        <dbReference type="SAM" id="MobiDB-lite"/>
    </source>
</evidence>
<reference evidence="2 3" key="1">
    <citation type="journal article" date="2016" name="Mol. Biol. Evol.">
        <title>Comparative Genomics of Early-Diverging Mushroom-Forming Fungi Provides Insights into the Origins of Lignocellulose Decay Capabilities.</title>
        <authorList>
            <person name="Nagy L.G."/>
            <person name="Riley R."/>
            <person name="Tritt A."/>
            <person name="Adam C."/>
            <person name="Daum C."/>
            <person name="Floudas D."/>
            <person name="Sun H."/>
            <person name="Yadav J.S."/>
            <person name="Pangilinan J."/>
            <person name="Larsson K.H."/>
            <person name="Matsuura K."/>
            <person name="Barry K."/>
            <person name="Labutti K."/>
            <person name="Kuo R."/>
            <person name="Ohm R.A."/>
            <person name="Bhattacharya S.S."/>
            <person name="Shirouzu T."/>
            <person name="Yoshinaga Y."/>
            <person name="Martin F.M."/>
            <person name="Grigoriev I.V."/>
            <person name="Hibbett D.S."/>
        </authorList>
    </citation>
    <scope>NUCLEOTIDE SEQUENCE [LARGE SCALE GENOMIC DNA]</scope>
    <source>
        <strain evidence="2 3">93-53</strain>
    </source>
</reference>